<dbReference type="InterPro" id="IPR028081">
    <property type="entry name" value="Leu-bd"/>
</dbReference>
<dbReference type="Gene3D" id="3.40.50.2300">
    <property type="match status" value="2"/>
</dbReference>
<dbReference type="PANTHER" id="PTHR30483:SF6">
    <property type="entry name" value="PERIPLASMIC BINDING PROTEIN OF ABC TRANSPORTER FOR NATURAL AMINO ACIDS"/>
    <property type="match status" value="1"/>
</dbReference>
<gene>
    <name evidence="5" type="primary">braC_1</name>
    <name evidence="5" type="ORF">MGLY_12130</name>
</gene>
<keyword evidence="6" id="KW-1185">Reference proteome</keyword>
<feature type="chain" id="PRO_5039511346" evidence="3">
    <location>
        <begin position="23"/>
        <end position="410"/>
    </location>
</feature>
<dbReference type="PANTHER" id="PTHR30483">
    <property type="entry name" value="LEUCINE-SPECIFIC-BINDING PROTEIN"/>
    <property type="match status" value="1"/>
</dbReference>
<dbReference type="CDD" id="cd06328">
    <property type="entry name" value="PBP1_SBP-like"/>
    <property type="match status" value="1"/>
</dbReference>
<dbReference type="AlphaFoldDB" id="A0A6I5ZPX4"/>
<feature type="signal peptide" evidence="3">
    <location>
        <begin position="1"/>
        <end position="22"/>
    </location>
</feature>
<dbReference type="InterPro" id="IPR028082">
    <property type="entry name" value="Peripla_BP_I"/>
</dbReference>
<dbReference type="PROSITE" id="PS51257">
    <property type="entry name" value="PROKAR_LIPOPROTEIN"/>
    <property type="match status" value="1"/>
</dbReference>
<evidence type="ECO:0000313" key="6">
    <source>
        <dbReference type="Proteomes" id="UP000425916"/>
    </source>
</evidence>
<feature type="domain" description="Leucine-binding protein" evidence="4">
    <location>
        <begin position="39"/>
        <end position="380"/>
    </location>
</feature>
<accession>A0A6I5ZPX4</accession>
<comment type="similarity">
    <text evidence="1">Belongs to the leucine-binding protein family.</text>
</comment>
<evidence type="ECO:0000313" key="5">
    <source>
        <dbReference type="EMBL" id="QGP91870.1"/>
    </source>
</evidence>
<dbReference type="Pfam" id="PF13458">
    <property type="entry name" value="Peripla_BP_6"/>
    <property type="match status" value="1"/>
</dbReference>
<keyword evidence="2 3" id="KW-0732">Signal</keyword>
<name>A0A6I5ZPX4_9FIRM</name>
<evidence type="ECO:0000256" key="1">
    <source>
        <dbReference type="ARBA" id="ARBA00010062"/>
    </source>
</evidence>
<dbReference type="EMBL" id="CP046244">
    <property type="protein sequence ID" value="QGP91870.1"/>
    <property type="molecule type" value="Genomic_DNA"/>
</dbReference>
<protein>
    <submittedName>
        <fullName evidence="5">Leucine-, isoleucine-, valine-, threonine-, and alanine-binding protein</fullName>
    </submittedName>
</protein>
<dbReference type="SUPFAM" id="SSF53822">
    <property type="entry name" value="Periplasmic binding protein-like I"/>
    <property type="match status" value="1"/>
</dbReference>
<reference evidence="5 6" key="1">
    <citation type="submission" date="2019-11" db="EMBL/GenBank/DDBJ databases">
        <title>Genome sequence of Moorella glycerini DSM11254.</title>
        <authorList>
            <person name="Poehlein A."/>
            <person name="Boeer T."/>
            <person name="Daniel R."/>
        </authorList>
    </citation>
    <scope>NUCLEOTIDE SEQUENCE [LARGE SCALE GENOMIC DNA]</scope>
    <source>
        <strain evidence="5 6">DSM 11254</strain>
    </source>
</reference>
<dbReference type="Proteomes" id="UP000425916">
    <property type="component" value="Chromosome"/>
</dbReference>
<organism evidence="5 6">
    <name type="scientific">Neomoorella glycerini</name>
    <dbReference type="NCBI Taxonomy" id="55779"/>
    <lineage>
        <taxon>Bacteria</taxon>
        <taxon>Bacillati</taxon>
        <taxon>Bacillota</taxon>
        <taxon>Clostridia</taxon>
        <taxon>Neomoorellales</taxon>
        <taxon>Neomoorellaceae</taxon>
        <taxon>Neomoorella</taxon>
    </lineage>
</organism>
<evidence type="ECO:0000256" key="3">
    <source>
        <dbReference type="SAM" id="SignalP"/>
    </source>
</evidence>
<evidence type="ECO:0000256" key="2">
    <source>
        <dbReference type="ARBA" id="ARBA00022729"/>
    </source>
</evidence>
<evidence type="ECO:0000259" key="4">
    <source>
        <dbReference type="Pfam" id="PF13458"/>
    </source>
</evidence>
<proteinExistence type="inferred from homology"/>
<sequence length="410" mass="44478">MRKKLIVIFTAIALLAFMTACGGGGGEKEKGKASEAGKPIKIGVVTSLTGALETYGKMTINGLELGLDYLTQGKREVAGRPIKIVVEDTTTKPDVAKQKALKLLEEEKVDILVGSASSADALAILPLAQEYKRVMIVEPAVADSITGAQWNRYIFRTGRNSTQDALAAAAAIASAKPGASVAILAQDYSFGRDGATAFVKAAGEKGLKTSIQEFVPMNATDFTVHIQRIINASPDYLYVIWAGTANTPWKQIMDMKVADKGIKLITQTPEIAVMKAMKGLEGQEGFSIYYYGLPKNKLNDWLVEEHKKRFNGQPPDLFTCGGFAVAAAILQAVEKTGGDTGADKLIAAMEGMSFETPKGAMTFRKEDHQALQSFYHIKFEQKEGFDYPVPTLIREIKPDETVPPITNKRY</sequence>
<dbReference type="InterPro" id="IPR051010">
    <property type="entry name" value="BCAA_transport"/>
</dbReference>